<dbReference type="Gene3D" id="3.40.50.850">
    <property type="entry name" value="Isochorismatase-like"/>
    <property type="match status" value="1"/>
</dbReference>
<evidence type="ECO:0000256" key="1">
    <source>
        <dbReference type="ARBA" id="ARBA00006336"/>
    </source>
</evidence>
<dbReference type="SUPFAM" id="SSF52499">
    <property type="entry name" value="Isochorismatase-like hydrolases"/>
    <property type="match status" value="1"/>
</dbReference>
<organism evidence="4 5">
    <name type="scientific">Gracilibacillus salinarum</name>
    <dbReference type="NCBI Taxonomy" id="2932255"/>
    <lineage>
        <taxon>Bacteria</taxon>
        <taxon>Bacillati</taxon>
        <taxon>Bacillota</taxon>
        <taxon>Bacilli</taxon>
        <taxon>Bacillales</taxon>
        <taxon>Bacillaceae</taxon>
        <taxon>Gracilibacillus</taxon>
    </lineage>
</organism>
<feature type="domain" description="Isochorismatase-like" evidence="3">
    <location>
        <begin position="4"/>
        <end position="181"/>
    </location>
</feature>
<dbReference type="InterPro" id="IPR000868">
    <property type="entry name" value="Isochorismatase-like_dom"/>
</dbReference>
<dbReference type="InterPro" id="IPR036380">
    <property type="entry name" value="Isochorismatase-like_sf"/>
</dbReference>
<dbReference type="RefSeq" id="WP_244741509.1">
    <property type="nucleotide sequence ID" value="NZ_CP095071.1"/>
</dbReference>
<gene>
    <name evidence="4" type="ORF">MUN87_15570</name>
</gene>
<dbReference type="InterPro" id="IPR050272">
    <property type="entry name" value="Isochorismatase-like_hydrls"/>
</dbReference>
<dbReference type="Pfam" id="PF00857">
    <property type="entry name" value="Isochorismatase"/>
    <property type="match status" value="1"/>
</dbReference>
<evidence type="ECO:0000256" key="2">
    <source>
        <dbReference type="ARBA" id="ARBA00022801"/>
    </source>
</evidence>
<dbReference type="Proteomes" id="UP000831537">
    <property type="component" value="Chromosome"/>
</dbReference>
<evidence type="ECO:0000313" key="4">
    <source>
        <dbReference type="EMBL" id="UOQ84124.1"/>
    </source>
</evidence>
<comment type="similarity">
    <text evidence="1">Belongs to the isochorismatase family.</text>
</comment>
<protein>
    <submittedName>
        <fullName evidence="4">Cysteine hydrolase</fullName>
    </submittedName>
</protein>
<dbReference type="CDD" id="cd00431">
    <property type="entry name" value="cysteine_hydrolases"/>
    <property type="match status" value="1"/>
</dbReference>
<sequence>MKKALINIDYTNDFVAEDGALTCGPPGQVIEDKISLITEEFVKDNTFTVFAVDLHDQADPYHPEAKLFPPHNLKGSKGRELFGSLQTVYQKYENNEHVYYIDKTRYSAFTGTDLEIKLIERGIQEVHLVGVCTDICVLHTAVDAYNKGFQIVVYKDAVASFNQAGHEWALGHFEQSLGAKVIEFGGRQS</sequence>
<dbReference type="GO" id="GO:0016787">
    <property type="term" value="F:hydrolase activity"/>
    <property type="evidence" value="ECO:0007669"/>
    <property type="project" value="UniProtKB-KW"/>
</dbReference>
<keyword evidence="2 4" id="KW-0378">Hydrolase</keyword>
<evidence type="ECO:0000313" key="5">
    <source>
        <dbReference type="Proteomes" id="UP000831537"/>
    </source>
</evidence>
<reference evidence="4 5" key="1">
    <citation type="submission" date="2022-04" db="EMBL/GenBank/DDBJ databases">
        <title>Gracilibacillus sp. isolated from saltern.</title>
        <authorList>
            <person name="Won M."/>
            <person name="Lee C.-M."/>
            <person name="Woen H.-Y."/>
            <person name="Kwon S.-W."/>
        </authorList>
    </citation>
    <scope>NUCLEOTIDE SEQUENCE [LARGE SCALE GENOMIC DNA]</scope>
    <source>
        <strain evidence="4 5">SSPM10-3</strain>
    </source>
</reference>
<dbReference type="PANTHER" id="PTHR43540">
    <property type="entry name" value="PEROXYUREIDOACRYLATE/UREIDOACRYLATE AMIDOHYDROLASE-RELATED"/>
    <property type="match status" value="1"/>
</dbReference>
<keyword evidence="5" id="KW-1185">Reference proteome</keyword>
<dbReference type="PANTHER" id="PTHR43540:SF10">
    <property type="entry name" value="ISOCHORISMATASE"/>
    <property type="match status" value="1"/>
</dbReference>
<accession>A0ABY4GIV3</accession>
<proteinExistence type="inferred from homology"/>
<evidence type="ECO:0000259" key="3">
    <source>
        <dbReference type="Pfam" id="PF00857"/>
    </source>
</evidence>
<name>A0ABY4GIV3_9BACI</name>
<dbReference type="EMBL" id="CP095071">
    <property type="protein sequence ID" value="UOQ84124.1"/>
    <property type="molecule type" value="Genomic_DNA"/>
</dbReference>